<feature type="transmembrane region" description="Helical" evidence="1">
    <location>
        <begin position="37"/>
        <end position="54"/>
    </location>
</feature>
<keyword evidence="1" id="KW-0812">Transmembrane</keyword>
<dbReference type="Proteomes" id="UP000009049">
    <property type="component" value="Chromosome"/>
</dbReference>
<dbReference type="eggNOG" id="ENOG5032DVM">
    <property type="taxonomic scope" value="Bacteria"/>
</dbReference>
<keyword evidence="1" id="KW-0472">Membrane</keyword>
<dbReference type="RefSeq" id="WP_015752991.1">
    <property type="nucleotide sequence ID" value="NC_013222.1"/>
</dbReference>
<accession>A4CH26</accession>
<dbReference type="OrthoDB" id="6384283at2"/>
<evidence type="ECO:0000256" key="1">
    <source>
        <dbReference type="SAM" id="Phobius"/>
    </source>
</evidence>
<feature type="transmembrane region" description="Helical" evidence="1">
    <location>
        <begin position="74"/>
        <end position="94"/>
    </location>
</feature>
<dbReference type="STRING" id="313596.RB2501_05030"/>
<dbReference type="EMBL" id="CP001712">
    <property type="protein sequence ID" value="EAR16234.1"/>
    <property type="molecule type" value="Genomic_DNA"/>
</dbReference>
<dbReference type="AlphaFoldDB" id="A4CH26"/>
<keyword evidence="3" id="KW-1185">Reference proteome</keyword>
<name>A4CH26_ROBBH</name>
<protein>
    <recommendedName>
        <fullName evidence="4">DUF4199 domain-containing protein</fullName>
    </recommendedName>
</protein>
<proteinExistence type="predicted"/>
<organism evidence="2 3">
    <name type="scientific">Robiginitalea biformata (strain ATCC BAA-864 / DSM 15991 / KCTC 12146 / HTCC2501)</name>
    <dbReference type="NCBI Taxonomy" id="313596"/>
    <lineage>
        <taxon>Bacteria</taxon>
        <taxon>Pseudomonadati</taxon>
        <taxon>Bacteroidota</taxon>
        <taxon>Flavobacteriia</taxon>
        <taxon>Flavobacteriales</taxon>
        <taxon>Flavobacteriaceae</taxon>
        <taxon>Robiginitalea</taxon>
    </lineage>
</organism>
<evidence type="ECO:0000313" key="3">
    <source>
        <dbReference type="Proteomes" id="UP000009049"/>
    </source>
</evidence>
<gene>
    <name evidence="2" type="ordered locus">RB2501_05030</name>
</gene>
<dbReference type="InterPro" id="IPR025250">
    <property type="entry name" value="DUF4199"/>
</dbReference>
<sequence>MKKTIIRYGLYGGTVICVLFLLSLYLADGLDFGAQEVIGYASMVVALSFVYFGIRHFRDRENSGTLNFGAGLKIGLGISLITALMFGILDVIYVKYMNPDFMETYYASVLADLEASLPESEFQERARAMEAEKELFTNPLMNFFLMFITVFLIGLIMSIISAQILKRKPSTATS</sequence>
<feature type="transmembrane region" description="Helical" evidence="1">
    <location>
        <begin position="5"/>
        <end position="25"/>
    </location>
</feature>
<dbReference type="KEGG" id="rbi:RB2501_05030"/>
<reference evidence="2 3" key="1">
    <citation type="journal article" date="2009" name="J. Bacteriol.">
        <title>Complete genome sequence of Robiginitalea biformata HTCC2501.</title>
        <authorList>
            <person name="Oh H.M."/>
            <person name="Giovannoni S.J."/>
            <person name="Lee K."/>
            <person name="Ferriera S."/>
            <person name="Johnson J."/>
            <person name="Cho J.C."/>
        </authorList>
    </citation>
    <scope>NUCLEOTIDE SEQUENCE [LARGE SCALE GENOMIC DNA]</scope>
    <source>
        <strain evidence="3">ATCC BAA-864 / HTCC2501 / KCTC 12146</strain>
    </source>
</reference>
<evidence type="ECO:0008006" key="4">
    <source>
        <dbReference type="Google" id="ProtNLM"/>
    </source>
</evidence>
<dbReference type="Pfam" id="PF13858">
    <property type="entry name" value="DUF4199"/>
    <property type="match status" value="1"/>
</dbReference>
<dbReference type="HOGENOM" id="CLU_129688_0_0_10"/>
<evidence type="ECO:0000313" key="2">
    <source>
        <dbReference type="EMBL" id="EAR16234.1"/>
    </source>
</evidence>
<feature type="transmembrane region" description="Helical" evidence="1">
    <location>
        <begin position="143"/>
        <end position="165"/>
    </location>
</feature>
<keyword evidence="1" id="KW-1133">Transmembrane helix</keyword>